<geneLocation type="plasmid" evidence="2 3">
    <name>unnamed1</name>
</geneLocation>
<keyword evidence="1" id="KW-1133">Transmembrane helix</keyword>
<keyword evidence="2" id="KW-0614">Plasmid</keyword>
<evidence type="ECO:0000313" key="3">
    <source>
        <dbReference type="Proteomes" id="UP001303946"/>
    </source>
</evidence>
<organism evidence="2 3">
    <name type="scientific">Piscinibacter gummiphilus</name>
    <dbReference type="NCBI Taxonomy" id="946333"/>
    <lineage>
        <taxon>Bacteria</taxon>
        <taxon>Pseudomonadati</taxon>
        <taxon>Pseudomonadota</taxon>
        <taxon>Betaproteobacteria</taxon>
        <taxon>Burkholderiales</taxon>
        <taxon>Sphaerotilaceae</taxon>
        <taxon>Piscinibacter</taxon>
    </lineage>
</organism>
<accession>A0ABZ0D348</accession>
<keyword evidence="3" id="KW-1185">Reference proteome</keyword>
<evidence type="ECO:0000313" key="2">
    <source>
        <dbReference type="EMBL" id="WOB11226.1"/>
    </source>
</evidence>
<keyword evidence="1" id="KW-0812">Transmembrane</keyword>
<proteinExistence type="predicted"/>
<evidence type="ECO:0000256" key="1">
    <source>
        <dbReference type="SAM" id="Phobius"/>
    </source>
</evidence>
<feature type="transmembrane region" description="Helical" evidence="1">
    <location>
        <begin position="78"/>
        <end position="108"/>
    </location>
</feature>
<dbReference type="EMBL" id="CP136337">
    <property type="protein sequence ID" value="WOB11226.1"/>
    <property type="molecule type" value="Genomic_DNA"/>
</dbReference>
<dbReference type="RefSeq" id="WP_316704425.1">
    <property type="nucleotide sequence ID" value="NZ_CP136337.1"/>
</dbReference>
<reference evidence="2 3" key="1">
    <citation type="submission" date="2023-10" db="EMBL/GenBank/DDBJ databases">
        <title>Bacteria for the degradation of biodegradable plastic PBAT(Polybutylene adipate terephthalate).</title>
        <authorList>
            <person name="Weon H.-Y."/>
            <person name="Yeon J."/>
        </authorList>
    </citation>
    <scope>NUCLEOTIDE SEQUENCE [LARGE SCALE GENOMIC DNA]</scope>
    <source>
        <strain evidence="2 3">SBD 7-3</strain>
        <plasmid evidence="2 3">unnamed1</plasmid>
    </source>
</reference>
<keyword evidence="1" id="KW-0472">Membrane</keyword>
<feature type="transmembrane region" description="Helical" evidence="1">
    <location>
        <begin position="37"/>
        <end position="58"/>
    </location>
</feature>
<dbReference type="Proteomes" id="UP001303946">
    <property type="component" value="Plasmid unnamed1"/>
</dbReference>
<protein>
    <submittedName>
        <fullName evidence="2">Uncharacterized protein</fullName>
    </submittedName>
</protein>
<name>A0ABZ0D348_9BURK</name>
<sequence length="144" mass="15254">MNRADWMSDEGYASALRAEGFAGQLMRKSRTATLRHFVVGLTAIAVLLLLAHTLGGFVDPYLEVLDIPSSTNAFYRTITGASAAVALAIAVGIAAGVCSLLALVAIGFGELLERCYKSWRSMRTSRQNRSGSVGKDGAVNGIET</sequence>
<gene>
    <name evidence="2" type="ORF">RXV79_26710</name>
</gene>